<keyword evidence="3" id="KW-1185">Reference proteome</keyword>
<dbReference type="KEGG" id="dee:HQN60_10610"/>
<evidence type="ECO:0000256" key="1">
    <source>
        <dbReference type="SAM" id="SignalP"/>
    </source>
</evidence>
<name>A0A6M8SPE1_9NEIS</name>
<evidence type="ECO:0000313" key="2">
    <source>
        <dbReference type="EMBL" id="QKJ67113.1"/>
    </source>
</evidence>
<dbReference type="RefSeq" id="WP_173533616.1">
    <property type="nucleotide sequence ID" value="NZ_CP054143.1"/>
</dbReference>
<proteinExistence type="predicted"/>
<accession>A0A6M8SPE1</accession>
<sequence>MAYIILFLCLCFSSGFSRSETYTIYENLQESDQDVFESTSLYDLKQGSELSDNIYSFRNVSYESSLGDAINLKNFYKTNWTDLSLTWITKIDKNFGLIWGGSTGEYGEKYTIYPKFKFGFVFQTFLSKNSKLSLYAKSYLGGMLKEKTCQADYGDIGGVQTVNCRLAGSTLQPAETLKYLLNKKPKYDQFISVSLNISFN</sequence>
<reference evidence="2 3" key="1">
    <citation type="submission" date="2020-05" db="EMBL/GenBank/DDBJ databases">
        <title>Complete genome sequence of Deefgea sp. D17.</title>
        <authorList>
            <person name="Bae J.-W."/>
            <person name="Han J.E."/>
        </authorList>
    </citation>
    <scope>NUCLEOTIDE SEQUENCE [LARGE SCALE GENOMIC DNA]</scope>
    <source>
        <strain evidence="2 3">D17</strain>
    </source>
</reference>
<organism evidence="2 3">
    <name type="scientific">Deefgea piscis</name>
    <dbReference type="NCBI Taxonomy" id="2739061"/>
    <lineage>
        <taxon>Bacteria</taxon>
        <taxon>Pseudomonadati</taxon>
        <taxon>Pseudomonadota</taxon>
        <taxon>Betaproteobacteria</taxon>
        <taxon>Neisseriales</taxon>
        <taxon>Chitinibacteraceae</taxon>
        <taxon>Deefgea</taxon>
    </lineage>
</organism>
<feature type="signal peptide" evidence="1">
    <location>
        <begin position="1"/>
        <end position="19"/>
    </location>
</feature>
<protein>
    <submittedName>
        <fullName evidence="2">Uncharacterized protein</fullName>
    </submittedName>
</protein>
<feature type="chain" id="PRO_5026776804" evidence="1">
    <location>
        <begin position="20"/>
        <end position="200"/>
    </location>
</feature>
<keyword evidence="1" id="KW-0732">Signal</keyword>
<dbReference type="EMBL" id="CP054143">
    <property type="protein sequence ID" value="QKJ67113.1"/>
    <property type="molecule type" value="Genomic_DNA"/>
</dbReference>
<dbReference type="Proteomes" id="UP000504844">
    <property type="component" value="Chromosome"/>
</dbReference>
<gene>
    <name evidence="2" type="ORF">HQN60_10610</name>
</gene>
<dbReference type="AlphaFoldDB" id="A0A6M8SPE1"/>
<evidence type="ECO:0000313" key="3">
    <source>
        <dbReference type="Proteomes" id="UP000504844"/>
    </source>
</evidence>